<evidence type="ECO:0000256" key="5">
    <source>
        <dbReference type="ARBA" id="ARBA00023270"/>
    </source>
</evidence>
<dbReference type="Proteomes" id="UP000515908">
    <property type="component" value="Chromosome 16"/>
</dbReference>
<evidence type="ECO:0000256" key="2">
    <source>
        <dbReference type="ARBA" id="ARBA00012515"/>
    </source>
</evidence>
<dbReference type="AlphaFoldDB" id="A0A7G2CJH9"/>
<comment type="similarity">
    <text evidence="1">Belongs to the DeoC/FbaB aldolase family. DeoC type 1 subfamily.</text>
</comment>
<dbReference type="InterPro" id="IPR002915">
    <property type="entry name" value="DeoC/FbaB/LacD_aldolase"/>
</dbReference>
<gene>
    <name evidence="8" type="ORF">ADEAN_000752400</name>
</gene>
<dbReference type="Pfam" id="PF01791">
    <property type="entry name" value="DeoC"/>
    <property type="match status" value="1"/>
</dbReference>
<dbReference type="GO" id="GO:0016052">
    <property type="term" value="P:carbohydrate catabolic process"/>
    <property type="evidence" value="ECO:0007669"/>
    <property type="project" value="TreeGrafter"/>
</dbReference>
<dbReference type="FunFam" id="3.20.20.70:FF:000044">
    <property type="entry name" value="Deoxyribose-phosphate aldolase"/>
    <property type="match status" value="1"/>
</dbReference>
<dbReference type="InterPro" id="IPR011343">
    <property type="entry name" value="DeoC"/>
</dbReference>
<proteinExistence type="inferred from homology"/>
<dbReference type="NCBIfam" id="TIGR00126">
    <property type="entry name" value="deoC"/>
    <property type="match status" value="1"/>
</dbReference>
<dbReference type="GO" id="GO:0009264">
    <property type="term" value="P:deoxyribonucleotide catabolic process"/>
    <property type="evidence" value="ECO:0007669"/>
    <property type="project" value="InterPro"/>
</dbReference>
<dbReference type="EC" id="4.1.2.4" evidence="2"/>
<dbReference type="SUPFAM" id="SSF51569">
    <property type="entry name" value="Aldolase"/>
    <property type="match status" value="1"/>
</dbReference>
<evidence type="ECO:0000256" key="1">
    <source>
        <dbReference type="ARBA" id="ARBA00010936"/>
    </source>
</evidence>
<organism evidence="8 9">
    <name type="scientific">Angomonas deanei</name>
    <dbReference type="NCBI Taxonomy" id="59799"/>
    <lineage>
        <taxon>Eukaryota</taxon>
        <taxon>Discoba</taxon>
        <taxon>Euglenozoa</taxon>
        <taxon>Kinetoplastea</taxon>
        <taxon>Metakinetoplastina</taxon>
        <taxon>Trypanosomatida</taxon>
        <taxon>Trypanosomatidae</taxon>
        <taxon>Strigomonadinae</taxon>
        <taxon>Angomonas</taxon>
    </lineage>
</organism>
<dbReference type="PANTHER" id="PTHR10889">
    <property type="entry name" value="DEOXYRIBOSE-PHOSPHATE ALDOLASE"/>
    <property type="match status" value="1"/>
</dbReference>
<dbReference type="UniPathway" id="UPA00002">
    <property type="reaction ID" value="UER00468"/>
</dbReference>
<dbReference type="EMBL" id="LR877160">
    <property type="protein sequence ID" value="CAD2220010.1"/>
    <property type="molecule type" value="Genomic_DNA"/>
</dbReference>
<evidence type="ECO:0000313" key="8">
    <source>
        <dbReference type="EMBL" id="CAD2220010.1"/>
    </source>
</evidence>
<reference evidence="8 9" key="1">
    <citation type="submission" date="2020-08" db="EMBL/GenBank/DDBJ databases">
        <authorList>
            <person name="Newling K."/>
            <person name="Davey J."/>
            <person name="Forrester S."/>
        </authorList>
    </citation>
    <scope>NUCLEOTIDE SEQUENCE [LARGE SCALE GENOMIC DNA]</scope>
    <source>
        <strain evidence="9">Crithidia deanei Carvalho (ATCC PRA-265)</strain>
    </source>
</reference>
<dbReference type="GO" id="GO:0046386">
    <property type="term" value="P:deoxyribose phosphate catabolic process"/>
    <property type="evidence" value="ECO:0007669"/>
    <property type="project" value="UniProtKB-UniPathway"/>
</dbReference>
<protein>
    <recommendedName>
        <fullName evidence="2">deoxyribose-phosphate aldolase</fullName>
        <ecNumber evidence="2">4.1.2.4</ecNumber>
    </recommendedName>
    <alternativeName>
        <fullName evidence="6">2-deoxy-D-ribose 5-phosphate aldolase</fullName>
    </alternativeName>
</protein>
<dbReference type="PANTHER" id="PTHR10889:SF1">
    <property type="entry name" value="DEOXYRIBOSE-PHOSPHATE ALDOLASE"/>
    <property type="match status" value="1"/>
</dbReference>
<dbReference type="InterPro" id="IPR028581">
    <property type="entry name" value="DeoC_typeI"/>
</dbReference>
<keyword evidence="4" id="KW-0456">Lyase</keyword>
<dbReference type="VEuPathDB" id="TriTrypDB:ADEAN_000752400"/>
<evidence type="ECO:0000256" key="3">
    <source>
        <dbReference type="ARBA" id="ARBA00022490"/>
    </source>
</evidence>
<keyword evidence="9" id="KW-1185">Reference proteome</keyword>
<dbReference type="GO" id="GO:0005737">
    <property type="term" value="C:cytoplasm"/>
    <property type="evidence" value="ECO:0007669"/>
    <property type="project" value="InterPro"/>
</dbReference>
<dbReference type="SMART" id="SM01133">
    <property type="entry name" value="DeoC"/>
    <property type="match status" value="1"/>
</dbReference>
<keyword evidence="3" id="KW-0963">Cytoplasm</keyword>
<accession>A0A7G2CJH9</accession>
<evidence type="ECO:0000313" key="9">
    <source>
        <dbReference type="Proteomes" id="UP000515908"/>
    </source>
</evidence>
<name>A0A7G2CJH9_9TRYP</name>
<dbReference type="HAMAP" id="MF_00114">
    <property type="entry name" value="DeoC_type1"/>
    <property type="match status" value="1"/>
</dbReference>
<dbReference type="Gene3D" id="3.20.20.70">
    <property type="entry name" value="Aldolase class I"/>
    <property type="match status" value="1"/>
</dbReference>
<dbReference type="CDD" id="cd00959">
    <property type="entry name" value="DeoC"/>
    <property type="match status" value="1"/>
</dbReference>
<comment type="catalytic activity">
    <reaction evidence="7">
        <text>2-deoxy-D-ribose 5-phosphate = D-glyceraldehyde 3-phosphate + acetaldehyde</text>
        <dbReference type="Rhea" id="RHEA:12821"/>
        <dbReference type="ChEBI" id="CHEBI:15343"/>
        <dbReference type="ChEBI" id="CHEBI:59776"/>
        <dbReference type="ChEBI" id="CHEBI:62877"/>
        <dbReference type="EC" id="4.1.2.4"/>
    </reaction>
</comment>
<evidence type="ECO:0000256" key="7">
    <source>
        <dbReference type="ARBA" id="ARBA00048791"/>
    </source>
</evidence>
<evidence type="ECO:0000256" key="6">
    <source>
        <dbReference type="ARBA" id="ARBA00032755"/>
    </source>
</evidence>
<dbReference type="InterPro" id="IPR013785">
    <property type="entry name" value="Aldolase_TIM"/>
</dbReference>
<keyword evidence="5" id="KW-0704">Schiff base</keyword>
<sequence length="266" mass="28521">MPAVQVGDAPLRRLIMERVRALQCFLSLPDLESKFQHLQSQDATVAAVGQFDLPLRQYMDHTVLKPTAVAEDIIALCEEAKEMKFKAVCVHACHVAFCKERLAGTEVSVACVCDFPHGQSTPAMKRRQAEDILSLGADEIDVVLNVGLLKDQNYPGVFSDVGEIATAVSAAGKCLKVILETCLLTPQEIIDACIICVACGVGFVKTSTGFSTGGATREAVVIMLTVVGPNCLVKASGGIRDRHTTQEYLRLGVKRIGTSSGVTICK</sequence>
<evidence type="ECO:0000256" key="4">
    <source>
        <dbReference type="ARBA" id="ARBA00023239"/>
    </source>
</evidence>
<dbReference type="OrthoDB" id="70823at2759"/>
<dbReference type="GO" id="GO:0004139">
    <property type="term" value="F:deoxyribose-phosphate aldolase activity"/>
    <property type="evidence" value="ECO:0007669"/>
    <property type="project" value="UniProtKB-EC"/>
</dbReference>